<comment type="caution">
    <text evidence="1">The sequence shown here is derived from an EMBL/GenBank/DDBJ whole genome shotgun (WGS) entry which is preliminary data.</text>
</comment>
<name>A0ABR6CH22_9HYPH</name>
<dbReference type="InterPro" id="IPR036113">
    <property type="entry name" value="Asp/Glu-ADT_sf_sub_c"/>
</dbReference>
<protein>
    <submittedName>
        <fullName evidence="1">Asp-tRNA(Asn)/Glu-tRNA(Gln) amidotransferase C subunit</fullName>
    </submittedName>
</protein>
<evidence type="ECO:0000313" key="1">
    <source>
        <dbReference type="EMBL" id="MBA9024346.1"/>
    </source>
</evidence>
<dbReference type="SUPFAM" id="SSF141000">
    <property type="entry name" value="Glu-tRNAGln amidotransferase C subunit"/>
    <property type="match status" value="1"/>
</dbReference>
<sequence length="69" mass="7611">MSQTSHPKIVRRVSPEDIATLAHLAGIQVGHEDLSPLAVSLEQHLNATELLLQADLEDVMPSMEARWNV</sequence>
<proteinExistence type="predicted"/>
<gene>
    <name evidence="1" type="ORF">HNQ97_006385</name>
</gene>
<dbReference type="RefSeq" id="WP_182576108.1">
    <property type="nucleotide sequence ID" value="NZ_JACJHY010000056.1"/>
</dbReference>
<accession>A0ABR6CH22</accession>
<evidence type="ECO:0000313" key="2">
    <source>
        <dbReference type="Proteomes" id="UP000587524"/>
    </source>
</evidence>
<reference evidence="1 2" key="1">
    <citation type="submission" date="2020-08" db="EMBL/GenBank/DDBJ databases">
        <title>Genomic Encyclopedia of Type Strains, Phase IV (KMG-IV): sequencing the most valuable type-strain genomes for metagenomic binning, comparative biology and taxonomic classification.</title>
        <authorList>
            <person name="Goeker M."/>
        </authorList>
    </citation>
    <scope>NUCLEOTIDE SEQUENCE [LARGE SCALE GENOMIC DNA]</scope>
    <source>
        <strain evidence="1 2">DSM 17455</strain>
    </source>
</reference>
<keyword evidence="2" id="KW-1185">Reference proteome</keyword>
<organism evidence="1 2">
    <name type="scientific">Aminobacter ciceronei</name>
    <dbReference type="NCBI Taxonomy" id="150723"/>
    <lineage>
        <taxon>Bacteria</taxon>
        <taxon>Pseudomonadati</taxon>
        <taxon>Pseudomonadota</taxon>
        <taxon>Alphaproteobacteria</taxon>
        <taxon>Hyphomicrobiales</taxon>
        <taxon>Phyllobacteriaceae</taxon>
        <taxon>Aminobacter</taxon>
    </lineage>
</organism>
<dbReference type="EMBL" id="JACJHZ010000056">
    <property type="protein sequence ID" value="MBA9024346.1"/>
    <property type="molecule type" value="Genomic_DNA"/>
</dbReference>
<dbReference type="Proteomes" id="UP000587524">
    <property type="component" value="Unassembled WGS sequence"/>
</dbReference>